<name>A0A5J6MUL9_9PROT</name>
<dbReference type="Pfam" id="PF02423">
    <property type="entry name" value="OCD_Mu_crystall"/>
    <property type="match status" value="1"/>
</dbReference>
<dbReference type="InterPro" id="IPR036291">
    <property type="entry name" value="NAD(P)-bd_dom_sf"/>
</dbReference>
<protein>
    <submittedName>
        <fullName evidence="2">Ornithine cyclodeaminase</fullName>
    </submittedName>
</protein>
<dbReference type="InterPro" id="IPR003462">
    <property type="entry name" value="ODC_Mu_crystall"/>
</dbReference>
<dbReference type="EMBL" id="CP042582">
    <property type="protein sequence ID" value="QEX21352.1"/>
    <property type="molecule type" value="Genomic_DNA"/>
</dbReference>
<dbReference type="GO" id="GO:0016491">
    <property type="term" value="F:oxidoreductase activity"/>
    <property type="evidence" value="ECO:0007669"/>
    <property type="project" value="UniProtKB-ARBA"/>
</dbReference>
<dbReference type="NCBIfam" id="NF004793">
    <property type="entry name" value="PRK06141.1"/>
    <property type="match status" value="1"/>
</dbReference>
<dbReference type="OrthoDB" id="9785971at2"/>
<dbReference type="PANTHER" id="PTHR13812:SF19">
    <property type="entry name" value="KETIMINE REDUCTASE MU-CRYSTALLIN"/>
    <property type="match status" value="1"/>
</dbReference>
<evidence type="ECO:0000313" key="2">
    <source>
        <dbReference type="EMBL" id="QEX21352.1"/>
    </source>
</evidence>
<dbReference type="Gene3D" id="3.30.1780.10">
    <property type="entry name" value="ornithine cyclodeaminase, domain 1"/>
    <property type="match status" value="1"/>
</dbReference>
<dbReference type="Gene3D" id="3.40.50.720">
    <property type="entry name" value="NAD(P)-binding Rossmann-like Domain"/>
    <property type="match status" value="1"/>
</dbReference>
<organism evidence="2 3">
    <name type="scientific">Hypericibacter adhaerens</name>
    <dbReference type="NCBI Taxonomy" id="2602016"/>
    <lineage>
        <taxon>Bacteria</taxon>
        <taxon>Pseudomonadati</taxon>
        <taxon>Pseudomonadota</taxon>
        <taxon>Alphaproteobacteria</taxon>
        <taxon>Rhodospirillales</taxon>
        <taxon>Dongiaceae</taxon>
        <taxon>Hypericibacter</taxon>
    </lineage>
</organism>
<sequence>MRHIDAETTHRLLDYRGLVEGLREMYRRGVDLTDRQVLHQKLPDGSQNDWLLLPAWQFGRHQGIKLVSVFPGNAKKGLASVLGLYVLFDGETGAPVLTVDGAALTLRKTVCNSALAVDYCARADARKLLVVGAGNLAPHVVQAHSAVRPIADVMIWNRTPAKAEALARHLARPGLVVGAAAELEAAVRWADIVTTVTMSKEPLIRGEWLRPGQHLDLIGAFRPDMREADDTAVKRARLFIDARFTVLDDCGDISQPLEAGLIRDADITDLFQLARGERPGRRSDAEITFFKSGGGGHEDLATAQYLLSRL</sequence>
<accession>A0A5J6MUL9</accession>
<dbReference type="FunFam" id="3.40.50.720:FF:000311">
    <property type="entry name" value="Ornithine cyclodeaminase"/>
    <property type="match status" value="1"/>
</dbReference>
<dbReference type="AlphaFoldDB" id="A0A5J6MUL9"/>
<dbReference type="SUPFAM" id="SSF51735">
    <property type="entry name" value="NAD(P)-binding Rossmann-fold domains"/>
    <property type="match status" value="1"/>
</dbReference>
<dbReference type="GO" id="GO:0019752">
    <property type="term" value="P:carboxylic acid metabolic process"/>
    <property type="evidence" value="ECO:0007669"/>
    <property type="project" value="UniProtKB-ARBA"/>
</dbReference>
<proteinExistence type="inferred from homology"/>
<dbReference type="GO" id="GO:0005737">
    <property type="term" value="C:cytoplasm"/>
    <property type="evidence" value="ECO:0007669"/>
    <property type="project" value="TreeGrafter"/>
</dbReference>
<reference evidence="2 3" key="1">
    <citation type="submission" date="2019-08" db="EMBL/GenBank/DDBJ databases">
        <title>Hyperibacter terrae gen. nov., sp. nov. and Hyperibacter viscosus sp. nov., two new members in the family Rhodospirillaceae isolated from the rhizosphere of Hypericum perforatum.</title>
        <authorList>
            <person name="Noviana Z."/>
        </authorList>
    </citation>
    <scope>NUCLEOTIDE SEQUENCE [LARGE SCALE GENOMIC DNA]</scope>
    <source>
        <strain evidence="2 3">R5959</strain>
    </source>
</reference>
<keyword evidence="3" id="KW-1185">Reference proteome</keyword>
<gene>
    <name evidence="2" type="ORF">FRZ61_12770</name>
</gene>
<evidence type="ECO:0000313" key="3">
    <source>
        <dbReference type="Proteomes" id="UP000325797"/>
    </source>
</evidence>
<dbReference type="PANTHER" id="PTHR13812">
    <property type="entry name" value="KETIMINE REDUCTASE MU-CRYSTALLIN"/>
    <property type="match status" value="1"/>
</dbReference>
<dbReference type="Proteomes" id="UP000325797">
    <property type="component" value="Chromosome"/>
</dbReference>
<dbReference type="InterPro" id="IPR023401">
    <property type="entry name" value="ODC_N"/>
</dbReference>
<dbReference type="PIRSF" id="PIRSF001439">
    <property type="entry name" value="CryM"/>
    <property type="match status" value="1"/>
</dbReference>
<dbReference type="KEGG" id="hadh:FRZ61_12770"/>
<evidence type="ECO:0000256" key="1">
    <source>
        <dbReference type="ARBA" id="ARBA00008903"/>
    </source>
</evidence>
<dbReference type="RefSeq" id="WP_151115825.1">
    <property type="nucleotide sequence ID" value="NZ_CP042582.1"/>
</dbReference>
<comment type="similarity">
    <text evidence="1">Belongs to the ornithine cyclodeaminase/mu-crystallin family.</text>
</comment>